<dbReference type="SUPFAM" id="SSF53955">
    <property type="entry name" value="Lysozyme-like"/>
    <property type="match status" value="1"/>
</dbReference>
<evidence type="ECO:0000259" key="2">
    <source>
        <dbReference type="Pfam" id="PF13406"/>
    </source>
</evidence>
<dbReference type="Gene3D" id="1.10.530.10">
    <property type="match status" value="1"/>
</dbReference>
<dbReference type="EMBL" id="BMQC01000007">
    <property type="protein sequence ID" value="GGK30155.1"/>
    <property type="molecule type" value="Genomic_DNA"/>
</dbReference>
<feature type="compositionally biased region" description="Gly residues" evidence="1">
    <location>
        <begin position="125"/>
        <end position="136"/>
    </location>
</feature>
<feature type="domain" description="Transglycosylase SLT" evidence="2">
    <location>
        <begin position="243"/>
        <end position="288"/>
    </location>
</feature>
<dbReference type="InterPro" id="IPR023346">
    <property type="entry name" value="Lysozyme-like_dom_sf"/>
</dbReference>
<dbReference type="PANTHER" id="PTHR30163:SF8">
    <property type="entry name" value="LYTIC MUREIN TRANSGLYCOSYLASE"/>
    <property type="match status" value="1"/>
</dbReference>
<dbReference type="GO" id="GO:0009253">
    <property type="term" value="P:peptidoglycan catabolic process"/>
    <property type="evidence" value="ECO:0007669"/>
    <property type="project" value="TreeGrafter"/>
</dbReference>
<sequence length="327" mass="33791">MSPTSGPDPERDTPRLRAAAPTVSPGRPALRPGTPGADAGRHRDAALPPPHRTLGGWIRHPGVRLAAPYLVMVTLMSAAVVTGGLLPALHRTAASAPLPPDPTPSLSGGLPVPTAGAGTPTAGQLTGGAPGGGAPGTGRPADALRGWAAGLTARVKVPPTALEAYGYAELAVARDRPACHLSWTTLAAIGQVESRHGSHQATLDRNGKALPTIYGAPLDGTKGNARIPDTDRGVIDGDRVWDRAVGPMQFIPGTWRKHGVDADGDGATDPSDIDDAAVSAGQYLCANGRDLGDITQWWQAILSYNNVGRYAQDVYRHANDYGVLSRS</sequence>
<keyword evidence="4" id="KW-1185">Reference proteome</keyword>
<evidence type="ECO:0000313" key="3">
    <source>
        <dbReference type="EMBL" id="GGK30155.1"/>
    </source>
</evidence>
<name>A0A8J3FIL4_9ACTN</name>
<evidence type="ECO:0000313" key="4">
    <source>
        <dbReference type="Proteomes" id="UP000662200"/>
    </source>
</evidence>
<dbReference type="CDD" id="cd13399">
    <property type="entry name" value="Slt35-like"/>
    <property type="match status" value="1"/>
</dbReference>
<dbReference type="Pfam" id="PF13406">
    <property type="entry name" value="SLT_2"/>
    <property type="match status" value="1"/>
</dbReference>
<feature type="compositionally biased region" description="Low complexity" evidence="1">
    <location>
        <begin position="108"/>
        <end position="124"/>
    </location>
</feature>
<comment type="caution">
    <text evidence="3">The sequence shown here is derived from an EMBL/GenBank/DDBJ whole genome shotgun (WGS) entry which is preliminary data.</text>
</comment>
<dbReference type="InterPro" id="IPR043426">
    <property type="entry name" value="MltB-like"/>
</dbReference>
<dbReference type="PANTHER" id="PTHR30163">
    <property type="entry name" value="MEMBRANE-BOUND LYTIC MUREIN TRANSGLYCOSYLASE B"/>
    <property type="match status" value="1"/>
</dbReference>
<dbReference type="InterPro" id="IPR031304">
    <property type="entry name" value="SLT_2"/>
</dbReference>
<evidence type="ECO:0000256" key="1">
    <source>
        <dbReference type="SAM" id="MobiDB-lite"/>
    </source>
</evidence>
<feature type="region of interest" description="Disordered" evidence="1">
    <location>
        <begin position="96"/>
        <end position="141"/>
    </location>
</feature>
<dbReference type="RefSeq" id="WP_189114319.1">
    <property type="nucleotide sequence ID" value="NZ_BMQC01000007.1"/>
</dbReference>
<reference evidence="3" key="2">
    <citation type="submission" date="2020-09" db="EMBL/GenBank/DDBJ databases">
        <authorList>
            <person name="Sun Q."/>
            <person name="Ohkuma M."/>
        </authorList>
    </citation>
    <scope>NUCLEOTIDE SEQUENCE</scope>
    <source>
        <strain evidence="3">JCM 3091</strain>
    </source>
</reference>
<proteinExistence type="predicted"/>
<dbReference type="Proteomes" id="UP000662200">
    <property type="component" value="Unassembled WGS sequence"/>
</dbReference>
<protein>
    <submittedName>
        <fullName evidence="3">Murein transglycosylase</fullName>
    </submittedName>
</protein>
<reference evidence="3" key="1">
    <citation type="journal article" date="2014" name="Int. J. Syst. Evol. Microbiol.">
        <title>Complete genome sequence of Corynebacterium casei LMG S-19264T (=DSM 44701T), isolated from a smear-ripened cheese.</title>
        <authorList>
            <consortium name="US DOE Joint Genome Institute (JGI-PGF)"/>
            <person name="Walter F."/>
            <person name="Albersmeier A."/>
            <person name="Kalinowski J."/>
            <person name="Ruckert C."/>
        </authorList>
    </citation>
    <scope>NUCLEOTIDE SEQUENCE</scope>
    <source>
        <strain evidence="3">JCM 3091</strain>
    </source>
</reference>
<gene>
    <name evidence="3" type="ORF">GCM10010124_23650</name>
</gene>
<dbReference type="GO" id="GO:0008933">
    <property type="term" value="F:peptidoglycan lytic transglycosylase activity"/>
    <property type="evidence" value="ECO:0007669"/>
    <property type="project" value="TreeGrafter"/>
</dbReference>
<organism evidence="3 4">
    <name type="scientific">Pilimelia terevasa</name>
    <dbReference type="NCBI Taxonomy" id="53372"/>
    <lineage>
        <taxon>Bacteria</taxon>
        <taxon>Bacillati</taxon>
        <taxon>Actinomycetota</taxon>
        <taxon>Actinomycetes</taxon>
        <taxon>Micromonosporales</taxon>
        <taxon>Micromonosporaceae</taxon>
        <taxon>Pilimelia</taxon>
    </lineage>
</organism>
<feature type="region of interest" description="Disordered" evidence="1">
    <location>
        <begin position="1"/>
        <end position="58"/>
    </location>
</feature>
<accession>A0A8J3FIL4</accession>
<dbReference type="AlphaFoldDB" id="A0A8J3FIL4"/>